<name>B8CE36_THAPS</name>
<evidence type="ECO:0000313" key="3">
    <source>
        <dbReference type="Proteomes" id="UP000001449"/>
    </source>
</evidence>
<protein>
    <submittedName>
        <fullName evidence="2">Uncharacterized protein</fullName>
    </submittedName>
</protein>
<feature type="region of interest" description="Disordered" evidence="1">
    <location>
        <begin position="152"/>
        <end position="171"/>
    </location>
</feature>
<dbReference type="InParanoid" id="B8CE36"/>
<feature type="region of interest" description="Disordered" evidence="1">
    <location>
        <begin position="325"/>
        <end position="353"/>
    </location>
</feature>
<feature type="region of interest" description="Disordered" evidence="1">
    <location>
        <begin position="529"/>
        <end position="588"/>
    </location>
</feature>
<feature type="compositionally biased region" description="Low complexity" evidence="1">
    <location>
        <begin position="558"/>
        <end position="584"/>
    </location>
</feature>
<feature type="compositionally biased region" description="Low complexity" evidence="1">
    <location>
        <begin position="153"/>
        <end position="171"/>
    </location>
</feature>
<organism evidence="2 3">
    <name type="scientific">Thalassiosira pseudonana</name>
    <name type="common">Marine diatom</name>
    <name type="synonym">Cyclotella nana</name>
    <dbReference type="NCBI Taxonomy" id="35128"/>
    <lineage>
        <taxon>Eukaryota</taxon>
        <taxon>Sar</taxon>
        <taxon>Stramenopiles</taxon>
        <taxon>Ochrophyta</taxon>
        <taxon>Bacillariophyta</taxon>
        <taxon>Coscinodiscophyceae</taxon>
        <taxon>Thalassiosirophycidae</taxon>
        <taxon>Thalassiosirales</taxon>
        <taxon>Thalassiosiraceae</taxon>
        <taxon>Thalassiosira</taxon>
    </lineage>
</organism>
<dbReference type="KEGG" id="tps:THAPSDRAFT_25249"/>
<dbReference type="Proteomes" id="UP000001449">
    <property type="component" value="Chromosome 17"/>
</dbReference>
<evidence type="ECO:0000256" key="1">
    <source>
        <dbReference type="SAM" id="MobiDB-lite"/>
    </source>
</evidence>
<dbReference type="EMBL" id="CM000651">
    <property type="protein sequence ID" value="EED88201.1"/>
    <property type="molecule type" value="Genomic_DNA"/>
</dbReference>
<dbReference type="RefSeq" id="XP_002294367.1">
    <property type="nucleotide sequence ID" value="XM_002294331.1"/>
</dbReference>
<feature type="compositionally biased region" description="Low complexity" evidence="1">
    <location>
        <begin position="333"/>
        <end position="345"/>
    </location>
</feature>
<accession>B8CE36</accession>
<evidence type="ECO:0000313" key="2">
    <source>
        <dbReference type="EMBL" id="EED88201.1"/>
    </source>
</evidence>
<dbReference type="HOGENOM" id="CLU_429939_0_0_1"/>
<dbReference type="AlphaFoldDB" id="B8CE36"/>
<keyword evidence="3" id="KW-1185">Reference proteome</keyword>
<gene>
    <name evidence="2" type="ORF">THAPSDRAFT_25249</name>
</gene>
<reference evidence="2 3" key="1">
    <citation type="journal article" date="2004" name="Science">
        <title>The genome of the diatom Thalassiosira pseudonana: ecology, evolution, and metabolism.</title>
        <authorList>
            <person name="Armbrust E.V."/>
            <person name="Berges J.A."/>
            <person name="Bowler C."/>
            <person name="Green B.R."/>
            <person name="Martinez D."/>
            <person name="Putnam N.H."/>
            <person name="Zhou S."/>
            <person name="Allen A.E."/>
            <person name="Apt K.E."/>
            <person name="Bechner M."/>
            <person name="Brzezinski M.A."/>
            <person name="Chaal B.K."/>
            <person name="Chiovitti A."/>
            <person name="Davis A.K."/>
            <person name="Demarest M.S."/>
            <person name="Detter J.C."/>
            <person name="Glavina T."/>
            <person name="Goodstein D."/>
            <person name="Hadi M.Z."/>
            <person name="Hellsten U."/>
            <person name="Hildebrand M."/>
            <person name="Jenkins B.D."/>
            <person name="Jurka J."/>
            <person name="Kapitonov V.V."/>
            <person name="Kroger N."/>
            <person name="Lau W.W."/>
            <person name="Lane T.W."/>
            <person name="Larimer F.W."/>
            <person name="Lippmeier J.C."/>
            <person name="Lucas S."/>
            <person name="Medina M."/>
            <person name="Montsant A."/>
            <person name="Obornik M."/>
            <person name="Parker M.S."/>
            <person name="Palenik B."/>
            <person name="Pazour G.J."/>
            <person name="Richardson P.M."/>
            <person name="Rynearson T.A."/>
            <person name="Saito M.A."/>
            <person name="Schwartz D.C."/>
            <person name="Thamatrakoln K."/>
            <person name="Valentin K."/>
            <person name="Vardi A."/>
            <person name="Wilkerson F.P."/>
            <person name="Rokhsar D.S."/>
        </authorList>
    </citation>
    <scope>NUCLEOTIDE SEQUENCE [LARGE SCALE GENOMIC DNA]</scope>
    <source>
        <strain evidence="2 3">CCMP1335</strain>
    </source>
</reference>
<dbReference type="eggNOG" id="ENOG502SYCZ">
    <property type="taxonomic scope" value="Eukaryota"/>
</dbReference>
<proteinExistence type="predicted"/>
<sequence>MNESLHSRRRVSTRQCNISTMAMDANHSQNTNDASQRRTPITRRPPTSLLVASYLLLFSTISTSAYDDGELYSKQRNVCHRGSSLSSILWEYCWDCVCVGCASCYGYQRESAGRYSGAKRFGANRLQSSIMAMPRGGGPAEHTINNKELHPEPTVASATTTSSSSQRQVTPSTLLPLIDTTTASLALRLTCETNRRLHRSTTPTSDNARAFNPKSTEKAKVSMGTATTPFGSPPPPPSSLVARLSQHVYSEEQIPRTIQKVTEAERVEESLKEEFTVFHASEPCQPDNDKRDDNRNETVRKGVLRWGPDLKLYLDTLLSAIGLDESESKESESSTTSTTVVSTHTTHNKQQLSPLEDERQLILSLTLLYMDHSTSLETVRHVDPNTGQPWYPPCPYVLPQTAHRLVLTAMIIATKCVRGDPDVSNAMREAANSLLGDEDGGKYAISESDLENMERWMIQALGAGSTSHGGDMHNYHYESHWQIPSEEVGTFVRKWGETFYPERLKAHDERNRSRMERLERFWRDQTVSVFGGAPGAGDHGHGNSQAGWHEQSHHSPMNQIHHNQQQQQYHHPHQQPQHHPTNPQMYQQPHIPEEINNDQRVQQKQQQQYVHNGWDARHVQPHVAAPQVREAKEDPVW</sequence>
<reference evidence="2 3" key="2">
    <citation type="journal article" date="2008" name="Nature">
        <title>The Phaeodactylum genome reveals the evolutionary history of diatom genomes.</title>
        <authorList>
            <person name="Bowler C."/>
            <person name="Allen A.E."/>
            <person name="Badger J.H."/>
            <person name="Grimwood J."/>
            <person name="Jabbari K."/>
            <person name="Kuo A."/>
            <person name="Maheswari U."/>
            <person name="Martens C."/>
            <person name="Maumus F."/>
            <person name="Otillar R.P."/>
            <person name="Rayko E."/>
            <person name="Salamov A."/>
            <person name="Vandepoele K."/>
            <person name="Beszteri B."/>
            <person name="Gruber A."/>
            <person name="Heijde M."/>
            <person name="Katinka M."/>
            <person name="Mock T."/>
            <person name="Valentin K."/>
            <person name="Verret F."/>
            <person name="Berges J.A."/>
            <person name="Brownlee C."/>
            <person name="Cadoret J.P."/>
            <person name="Chiovitti A."/>
            <person name="Choi C.J."/>
            <person name="Coesel S."/>
            <person name="De Martino A."/>
            <person name="Detter J.C."/>
            <person name="Durkin C."/>
            <person name="Falciatore A."/>
            <person name="Fournet J."/>
            <person name="Haruta M."/>
            <person name="Huysman M.J."/>
            <person name="Jenkins B.D."/>
            <person name="Jiroutova K."/>
            <person name="Jorgensen R.E."/>
            <person name="Joubert Y."/>
            <person name="Kaplan A."/>
            <person name="Kroger N."/>
            <person name="Kroth P.G."/>
            <person name="La Roche J."/>
            <person name="Lindquist E."/>
            <person name="Lommer M."/>
            <person name="Martin-Jezequel V."/>
            <person name="Lopez P.J."/>
            <person name="Lucas S."/>
            <person name="Mangogna M."/>
            <person name="McGinnis K."/>
            <person name="Medlin L.K."/>
            <person name="Montsant A."/>
            <person name="Oudot-Le Secq M.P."/>
            <person name="Napoli C."/>
            <person name="Obornik M."/>
            <person name="Parker M.S."/>
            <person name="Petit J.L."/>
            <person name="Porcel B.M."/>
            <person name="Poulsen N."/>
            <person name="Robison M."/>
            <person name="Rychlewski L."/>
            <person name="Rynearson T.A."/>
            <person name="Schmutz J."/>
            <person name="Shapiro H."/>
            <person name="Siaut M."/>
            <person name="Stanley M."/>
            <person name="Sussman M.R."/>
            <person name="Taylor A.R."/>
            <person name="Vardi A."/>
            <person name="von Dassow P."/>
            <person name="Vyverman W."/>
            <person name="Willis A."/>
            <person name="Wyrwicz L.S."/>
            <person name="Rokhsar D.S."/>
            <person name="Weissenbach J."/>
            <person name="Armbrust E.V."/>
            <person name="Green B.R."/>
            <person name="Van de Peer Y."/>
            <person name="Grigoriev I.V."/>
        </authorList>
    </citation>
    <scope>NUCLEOTIDE SEQUENCE [LARGE SCALE GENOMIC DNA]</scope>
    <source>
        <strain evidence="2 3">CCMP1335</strain>
    </source>
</reference>
<dbReference type="GeneID" id="7453150"/>
<dbReference type="PaxDb" id="35128-Thaps25249"/>